<sequence length="100" mass="10914">VNLGPDIPKNILPQLEQVLRNNEAAFGVNGRLGQVNARVTVPLKPNTQPISVPMYGASPAKREVIDKQVNAWFEAGVIEPSSSPWGFPVVVVYRNGKPRL</sequence>
<accession>A0A9P5YMA2</accession>
<gene>
    <name evidence="1" type="ORF">BDN70DRAFT_787440</name>
</gene>
<dbReference type="OrthoDB" id="6776860at2759"/>
<dbReference type="SUPFAM" id="SSF56672">
    <property type="entry name" value="DNA/RNA polymerases"/>
    <property type="match status" value="1"/>
</dbReference>
<evidence type="ECO:0000313" key="2">
    <source>
        <dbReference type="Proteomes" id="UP000807469"/>
    </source>
</evidence>
<evidence type="ECO:0000313" key="1">
    <source>
        <dbReference type="EMBL" id="KAF9471210.1"/>
    </source>
</evidence>
<proteinExistence type="predicted"/>
<protein>
    <recommendedName>
        <fullName evidence="3">Reverse transcriptase</fullName>
    </recommendedName>
</protein>
<dbReference type="EMBL" id="MU155734">
    <property type="protein sequence ID" value="KAF9471210.1"/>
    <property type="molecule type" value="Genomic_DNA"/>
</dbReference>
<name>A0A9P5YMA2_9AGAR</name>
<keyword evidence="2" id="KW-1185">Reference proteome</keyword>
<feature type="non-terminal residue" evidence="1">
    <location>
        <position position="100"/>
    </location>
</feature>
<feature type="non-terminal residue" evidence="1">
    <location>
        <position position="1"/>
    </location>
</feature>
<reference evidence="1" key="1">
    <citation type="submission" date="2020-11" db="EMBL/GenBank/DDBJ databases">
        <authorList>
            <consortium name="DOE Joint Genome Institute"/>
            <person name="Ahrendt S."/>
            <person name="Riley R."/>
            <person name="Andreopoulos W."/>
            <person name="Labutti K."/>
            <person name="Pangilinan J."/>
            <person name="Ruiz-Duenas F.J."/>
            <person name="Barrasa J.M."/>
            <person name="Sanchez-Garcia M."/>
            <person name="Camarero S."/>
            <person name="Miyauchi S."/>
            <person name="Serrano A."/>
            <person name="Linde D."/>
            <person name="Babiker R."/>
            <person name="Drula E."/>
            <person name="Ayuso-Fernandez I."/>
            <person name="Pacheco R."/>
            <person name="Padilla G."/>
            <person name="Ferreira P."/>
            <person name="Barriuso J."/>
            <person name="Kellner H."/>
            <person name="Castanera R."/>
            <person name="Alfaro M."/>
            <person name="Ramirez L."/>
            <person name="Pisabarro A.G."/>
            <person name="Kuo A."/>
            <person name="Tritt A."/>
            <person name="Lipzen A."/>
            <person name="He G."/>
            <person name="Yan M."/>
            <person name="Ng V."/>
            <person name="Cullen D."/>
            <person name="Martin F."/>
            <person name="Rosso M.-N."/>
            <person name="Henrissat B."/>
            <person name="Hibbett D."/>
            <person name="Martinez A.T."/>
            <person name="Grigoriev I.V."/>
        </authorList>
    </citation>
    <scope>NUCLEOTIDE SEQUENCE</scope>
    <source>
        <strain evidence="1">CIRM-BRFM 674</strain>
    </source>
</reference>
<evidence type="ECO:0008006" key="3">
    <source>
        <dbReference type="Google" id="ProtNLM"/>
    </source>
</evidence>
<dbReference type="InterPro" id="IPR043502">
    <property type="entry name" value="DNA/RNA_pol_sf"/>
</dbReference>
<dbReference type="Gene3D" id="3.10.10.10">
    <property type="entry name" value="HIV Type 1 Reverse Transcriptase, subunit A, domain 1"/>
    <property type="match status" value="1"/>
</dbReference>
<dbReference type="Proteomes" id="UP000807469">
    <property type="component" value="Unassembled WGS sequence"/>
</dbReference>
<dbReference type="AlphaFoldDB" id="A0A9P5YMA2"/>
<organism evidence="1 2">
    <name type="scientific">Pholiota conissans</name>
    <dbReference type="NCBI Taxonomy" id="109636"/>
    <lineage>
        <taxon>Eukaryota</taxon>
        <taxon>Fungi</taxon>
        <taxon>Dikarya</taxon>
        <taxon>Basidiomycota</taxon>
        <taxon>Agaricomycotina</taxon>
        <taxon>Agaricomycetes</taxon>
        <taxon>Agaricomycetidae</taxon>
        <taxon>Agaricales</taxon>
        <taxon>Agaricineae</taxon>
        <taxon>Strophariaceae</taxon>
        <taxon>Pholiota</taxon>
    </lineage>
</organism>
<comment type="caution">
    <text evidence="1">The sequence shown here is derived from an EMBL/GenBank/DDBJ whole genome shotgun (WGS) entry which is preliminary data.</text>
</comment>